<name>A0A239PUV1_9RHOB</name>
<dbReference type="RefSeq" id="WP_089344167.1">
    <property type="nucleotide sequence ID" value="NZ_CP067132.1"/>
</dbReference>
<dbReference type="InterPro" id="IPR036641">
    <property type="entry name" value="HPT_dom_sf"/>
</dbReference>
<keyword evidence="1" id="KW-0812">Transmembrane</keyword>
<evidence type="ECO:0008006" key="4">
    <source>
        <dbReference type="Google" id="ProtNLM"/>
    </source>
</evidence>
<dbReference type="OrthoDB" id="7775390at2"/>
<keyword evidence="1" id="KW-0472">Membrane</keyword>
<proteinExistence type="predicted"/>
<evidence type="ECO:0000313" key="3">
    <source>
        <dbReference type="Proteomes" id="UP000198307"/>
    </source>
</evidence>
<protein>
    <recommendedName>
        <fullName evidence="4">Hpt domain-containing protein</fullName>
    </recommendedName>
</protein>
<organism evidence="2 3">
    <name type="scientific">Paracoccus seriniphilus</name>
    <dbReference type="NCBI Taxonomy" id="184748"/>
    <lineage>
        <taxon>Bacteria</taxon>
        <taxon>Pseudomonadati</taxon>
        <taxon>Pseudomonadota</taxon>
        <taxon>Alphaproteobacteria</taxon>
        <taxon>Rhodobacterales</taxon>
        <taxon>Paracoccaceae</taxon>
        <taxon>Paracoccus</taxon>
    </lineage>
</organism>
<dbReference type="Proteomes" id="UP000198307">
    <property type="component" value="Unassembled WGS sequence"/>
</dbReference>
<feature type="transmembrane region" description="Helical" evidence="1">
    <location>
        <begin position="6"/>
        <end position="24"/>
    </location>
</feature>
<reference evidence="2 3" key="1">
    <citation type="submission" date="2017-07" db="EMBL/GenBank/DDBJ databases">
        <authorList>
            <person name="Sun Z.S."/>
            <person name="Albrecht U."/>
            <person name="Echele G."/>
            <person name="Lee C.C."/>
        </authorList>
    </citation>
    <scope>NUCLEOTIDE SEQUENCE [LARGE SCALE GENOMIC DNA]</scope>
    <source>
        <strain evidence="2 3">DSM 14827</strain>
    </source>
</reference>
<dbReference type="Gene3D" id="1.20.120.160">
    <property type="entry name" value="HPT domain"/>
    <property type="match status" value="1"/>
</dbReference>
<dbReference type="EMBL" id="FZQB01000005">
    <property type="protein sequence ID" value="SNT73803.1"/>
    <property type="molecule type" value="Genomic_DNA"/>
</dbReference>
<evidence type="ECO:0000313" key="2">
    <source>
        <dbReference type="EMBL" id="SNT73803.1"/>
    </source>
</evidence>
<dbReference type="SUPFAM" id="SSF47226">
    <property type="entry name" value="Histidine-containing phosphotransfer domain, HPT domain"/>
    <property type="match status" value="1"/>
</dbReference>
<accession>A0A239PUV1</accession>
<gene>
    <name evidence="2" type="ORF">SAMN05444959_105249</name>
</gene>
<evidence type="ECO:0000256" key="1">
    <source>
        <dbReference type="SAM" id="Phobius"/>
    </source>
</evidence>
<dbReference type="GO" id="GO:0000160">
    <property type="term" value="P:phosphorelay signal transduction system"/>
    <property type="evidence" value="ECO:0007669"/>
    <property type="project" value="InterPro"/>
</dbReference>
<keyword evidence="1" id="KW-1133">Transmembrane helix</keyword>
<dbReference type="AlphaFoldDB" id="A0A239PUV1"/>
<keyword evidence="3" id="KW-1185">Reference proteome</keyword>
<sequence length="170" mass="18677">MSGQLWIYAAIASVLPILAIIVAIRRHRAGLPVSPAAQPAPLPPERFNQPEELHERVNELREELGPQILPSLLKAALSDLERHLAVFDKPGQPEDEDRRRALHSFVGIVDTVGCSSLAQSGRDLQERQRLGDPSPDQQRAFLSQIRLLHAEISTLLEQELSGAESPHSGG</sequence>